<evidence type="ECO:0000259" key="2">
    <source>
        <dbReference type="Pfam" id="PF01636"/>
    </source>
</evidence>
<organism evidence="3 4">
    <name type="scientific">Macrolepiota fuliginosa MF-IS2</name>
    <dbReference type="NCBI Taxonomy" id="1400762"/>
    <lineage>
        <taxon>Eukaryota</taxon>
        <taxon>Fungi</taxon>
        <taxon>Dikarya</taxon>
        <taxon>Basidiomycota</taxon>
        <taxon>Agaricomycotina</taxon>
        <taxon>Agaricomycetes</taxon>
        <taxon>Agaricomycetidae</taxon>
        <taxon>Agaricales</taxon>
        <taxon>Agaricineae</taxon>
        <taxon>Agaricaceae</taxon>
        <taxon>Macrolepiota</taxon>
    </lineage>
</organism>
<proteinExistence type="predicted"/>
<gene>
    <name evidence="3" type="ORF">P691DRAFT_680623</name>
</gene>
<evidence type="ECO:0000256" key="1">
    <source>
        <dbReference type="SAM" id="MobiDB-lite"/>
    </source>
</evidence>
<name>A0A9P5X3C9_9AGAR</name>
<feature type="domain" description="Aminoglycoside phosphotransferase" evidence="2">
    <location>
        <begin position="90"/>
        <end position="187"/>
    </location>
</feature>
<evidence type="ECO:0000313" key="3">
    <source>
        <dbReference type="EMBL" id="KAF9442889.1"/>
    </source>
</evidence>
<protein>
    <recommendedName>
        <fullName evidence="2">Aminoglycoside phosphotransferase domain-containing protein</fullName>
    </recommendedName>
</protein>
<dbReference type="InterPro" id="IPR051678">
    <property type="entry name" value="AGP_Transferase"/>
</dbReference>
<sequence>MPRNGNNLSLNLQEASEHTSHSRSHKRTETAKPPLVWDWDIEHEDRGRERKADVVLLRSAAPFEVDRRVLKDVVREKMGVEVGRIRFLSAGTFLPEAYLITLVNHEQLVARVARRFMPRLKIESEVATMQYLREKTNVPVPTVYHYDANPYNRLGGEFILMSKAPGIPLAQVFHSLSYNDLVKLVKNTAQIIIPLFAHRFSQIGSLYSGTPPRSILSSGIPTPKASFHNAGYPFSALQAMSALTPRPPPTSMAITPTPSTTGLTGPANSGTEFYVGPIISWPFFGSNRGFLSHPGELNRGPWPTTHSYLSSCADREIQGVIRENEGRSAPHRLHLDPDEIISSRHHRLNAVPGDESDDSDEYDLEESEEEGEGPGDVMYRDYRRMQRSTFLFTDMAQREKNVRKEMGRWMNVMERLIGIAEPNGEGMGPEEFGLDCHDLSLENVFVDEVDHSKITCIIDWESTTTRPLWACAHLPAFVQSSPFVSKLFRQAMTELPNDPTVKLPPGSSHTTVESLCREWLYYESAGTRLRMAHRCAEWDGWEEGLVGSILGPEALEQEWFKFDPSSSSIPRAGSHDSDPGSPVSPHLGGTLDTNDRANGKGRRGSGSDSSGSRRSSLSSISLSGAKVSSKLPFVEEQKKEQMLNTTGDICGGRGGELGRRLEAWLSVNAQGNESLNGSGGRETKGSAIGVVGAVLNQERWLEGQRTVVALDS</sequence>
<dbReference type="InterPro" id="IPR002575">
    <property type="entry name" value="Aminoglycoside_PTrfase"/>
</dbReference>
<feature type="region of interest" description="Disordered" evidence="1">
    <location>
        <begin position="1"/>
        <end position="29"/>
    </location>
</feature>
<feature type="region of interest" description="Disordered" evidence="1">
    <location>
        <begin position="348"/>
        <end position="376"/>
    </location>
</feature>
<feature type="compositionally biased region" description="Polar residues" evidence="1">
    <location>
        <begin position="1"/>
        <end position="14"/>
    </location>
</feature>
<keyword evidence="4" id="KW-1185">Reference proteome</keyword>
<dbReference type="InterPro" id="IPR011009">
    <property type="entry name" value="Kinase-like_dom_sf"/>
</dbReference>
<feature type="compositionally biased region" description="Acidic residues" evidence="1">
    <location>
        <begin position="354"/>
        <end position="373"/>
    </location>
</feature>
<feature type="compositionally biased region" description="Low complexity" evidence="1">
    <location>
        <begin position="606"/>
        <end position="623"/>
    </location>
</feature>
<comment type="caution">
    <text evidence="3">The sequence shown here is derived from an EMBL/GenBank/DDBJ whole genome shotgun (WGS) entry which is preliminary data.</text>
</comment>
<dbReference type="PANTHER" id="PTHR21310:SF13">
    <property type="entry name" value="AMINOGLYCOSIDE PHOSPHOTRANSFERASE DOMAIN-CONTAINING PROTEIN"/>
    <property type="match status" value="1"/>
</dbReference>
<dbReference type="AlphaFoldDB" id="A0A9P5X3C9"/>
<dbReference type="EMBL" id="MU151551">
    <property type="protein sequence ID" value="KAF9442889.1"/>
    <property type="molecule type" value="Genomic_DNA"/>
</dbReference>
<dbReference type="Gene3D" id="3.30.200.20">
    <property type="entry name" value="Phosphorylase Kinase, domain 1"/>
    <property type="match status" value="1"/>
</dbReference>
<dbReference type="Proteomes" id="UP000807342">
    <property type="component" value="Unassembled WGS sequence"/>
</dbReference>
<evidence type="ECO:0000313" key="4">
    <source>
        <dbReference type="Proteomes" id="UP000807342"/>
    </source>
</evidence>
<feature type="region of interest" description="Disordered" evidence="1">
    <location>
        <begin position="565"/>
        <end position="623"/>
    </location>
</feature>
<dbReference type="PANTHER" id="PTHR21310">
    <property type="entry name" value="AMINOGLYCOSIDE PHOSPHOTRANSFERASE-RELATED-RELATED"/>
    <property type="match status" value="1"/>
</dbReference>
<dbReference type="SUPFAM" id="SSF56112">
    <property type="entry name" value="Protein kinase-like (PK-like)"/>
    <property type="match status" value="1"/>
</dbReference>
<dbReference type="Pfam" id="PF01636">
    <property type="entry name" value="APH"/>
    <property type="match status" value="1"/>
</dbReference>
<accession>A0A9P5X3C9</accession>
<dbReference type="OrthoDB" id="10003767at2759"/>
<reference evidence="3" key="1">
    <citation type="submission" date="2020-11" db="EMBL/GenBank/DDBJ databases">
        <authorList>
            <consortium name="DOE Joint Genome Institute"/>
            <person name="Ahrendt S."/>
            <person name="Riley R."/>
            <person name="Andreopoulos W."/>
            <person name="Labutti K."/>
            <person name="Pangilinan J."/>
            <person name="Ruiz-Duenas F.J."/>
            <person name="Barrasa J.M."/>
            <person name="Sanchez-Garcia M."/>
            <person name="Camarero S."/>
            <person name="Miyauchi S."/>
            <person name="Serrano A."/>
            <person name="Linde D."/>
            <person name="Babiker R."/>
            <person name="Drula E."/>
            <person name="Ayuso-Fernandez I."/>
            <person name="Pacheco R."/>
            <person name="Padilla G."/>
            <person name="Ferreira P."/>
            <person name="Barriuso J."/>
            <person name="Kellner H."/>
            <person name="Castanera R."/>
            <person name="Alfaro M."/>
            <person name="Ramirez L."/>
            <person name="Pisabarro A.G."/>
            <person name="Kuo A."/>
            <person name="Tritt A."/>
            <person name="Lipzen A."/>
            <person name="He G."/>
            <person name="Yan M."/>
            <person name="Ng V."/>
            <person name="Cullen D."/>
            <person name="Martin F."/>
            <person name="Rosso M.-N."/>
            <person name="Henrissat B."/>
            <person name="Hibbett D."/>
            <person name="Martinez A.T."/>
            <person name="Grigoriev I.V."/>
        </authorList>
    </citation>
    <scope>NUCLEOTIDE SEQUENCE</scope>
    <source>
        <strain evidence="3">MF-IS2</strain>
    </source>
</reference>